<dbReference type="GO" id="GO:0016705">
    <property type="term" value="F:oxidoreductase activity, acting on paired donors, with incorporation or reduction of molecular oxygen"/>
    <property type="evidence" value="ECO:0007669"/>
    <property type="project" value="InterPro"/>
</dbReference>
<evidence type="ECO:0000256" key="11">
    <source>
        <dbReference type="ARBA" id="ARBA00023033"/>
    </source>
</evidence>
<dbReference type="PROSITE" id="PS00086">
    <property type="entry name" value="CYTOCHROME_P450"/>
    <property type="match status" value="1"/>
</dbReference>
<sequence>MSTWELRLILIGIILLLVYLRYRKSRKRFLELGAKLPGPFSLPVVGNILPFAMRPDDCMEIGMKFCIEFNNGPIRFWFLNELIVFVAKPQDVEILFSNMKHLRKPWQYRLLKPFMGEGLFTNSDNAMWRLHRKMITPAFHFSILKGFLPIFFQEANIFASKIKCGEEVDVFPMLGLCALDIICRTAMGANVHSQDGKGKEFVKGMETLLQIAHWRLVKPWMINDTIFSMLPLKKKHDEGLKNVFRFTESVIQEKRQKLNSKKSKCNNNNNNNNNEEKNDDKYFLGERALPFLDLMMAMDTDEMHLTDEQLRDEAITIIIGGQETTTTELTFTLLMLAIHQNVQAKVLEEIDLVFGSDLSHTPTIEDLQKLEYLERVLKEVMRLYPSIPYFARVLEEEVTLSNYTLPKDCIVTIFSYGLHRHPESFPDPDRFDPDRFLPEHCRSRSPFAFIPFSAGPRNCIGQKYAMLQMKTVISTVLRHFRLS</sequence>
<dbReference type="Pfam" id="PF00067">
    <property type="entry name" value="p450"/>
    <property type="match status" value="1"/>
</dbReference>
<dbReference type="PRINTS" id="PR00385">
    <property type="entry name" value="P450"/>
</dbReference>
<evidence type="ECO:0000256" key="12">
    <source>
        <dbReference type="ARBA" id="ARBA00023136"/>
    </source>
</evidence>
<keyword evidence="10 13" id="KW-0408">Iron</keyword>
<evidence type="ECO:0000256" key="7">
    <source>
        <dbReference type="ARBA" id="ARBA00022824"/>
    </source>
</evidence>
<comment type="subcellular location">
    <subcellularLocation>
        <location evidence="3">Endoplasmic reticulum membrane</location>
        <topology evidence="3">Peripheral membrane protein</topology>
    </subcellularLocation>
    <subcellularLocation>
        <location evidence="2">Microsome membrane</location>
        <topology evidence="2">Peripheral membrane protein</topology>
    </subcellularLocation>
</comment>
<keyword evidence="16" id="KW-0812">Transmembrane</keyword>
<dbReference type="InterPro" id="IPR001128">
    <property type="entry name" value="Cyt_P450"/>
</dbReference>
<evidence type="ECO:0000256" key="16">
    <source>
        <dbReference type="SAM" id="Phobius"/>
    </source>
</evidence>
<evidence type="ECO:0000313" key="17">
    <source>
        <dbReference type="EMBL" id="AQM57038.1"/>
    </source>
</evidence>
<dbReference type="Gene3D" id="1.10.630.10">
    <property type="entry name" value="Cytochrome P450"/>
    <property type="match status" value="1"/>
</dbReference>
<dbReference type="GO" id="GO:0005506">
    <property type="term" value="F:iron ion binding"/>
    <property type="evidence" value="ECO:0007669"/>
    <property type="project" value="InterPro"/>
</dbReference>
<keyword evidence="16" id="KW-1133">Transmembrane helix</keyword>
<dbReference type="SUPFAM" id="SSF48264">
    <property type="entry name" value="Cytochrome P450"/>
    <property type="match status" value="1"/>
</dbReference>
<proteinExistence type="evidence at transcript level"/>
<accession>A0A1Q1NKX4</accession>
<comment type="cofactor">
    <cofactor evidence="1 13">
        <name>heme</name>
        <dbReference type="ChEBI" id="CHEBI:30413"/>
    </cofactor>
</comment>
<evidence type="ECO:0000256" key="2">
    <source>
        <dbReference type="ARBA" id="ARBA00004174"/>
    </source>
</evidence>
<evidence type="ECO:0000256" key="4">
    <source>
        <dbReference type="ARBA" id="ARBA00010617"/>
    </source>
</evidence>
<dbReference type="CDD" id="cd20628">
    <property type="entry name" value="CYP4"/>
    <property type="match status" value="1"/>
</dbReference>
<keyword evidence="9 14" id="KW-0560">Oxidoreductase</keyword>
<dbReference type="GO" id="GO:0020037">
    <property type="term" value="F:heme binding"/>
    <property type="evidence" value="ECO:0007669"/>
    <property type="project" value="InterPro"/>
</dbReference>
<dbReference type="InterPro" id="IPR002401">
    <property type="entry name" value="Cyt_P450_E_grp-I"/>
</dbReference>
<organism evidence="17">
    <name type="scientific">Sogatella furcifera</name>
    <name type="common">White-backed planthopper</name>
    <dbReference type="NCBI Taxonomy" id="113103"/>
    <lineage>
        <taxon>Eukaryota</taxon>
        <taxon>Metazoa</taxon>
        <taxon>Ecdysozoa</taxon>
        <taxon>Arthropoda</taxon>
        <taxon>Hexapoda</taxon>
        <taxon>Insecta</taxon>
        <taxon>Pterygota</taxon>
        <taxon>Neoptera</taxon>
        <taxon>Paraneoptera</taxon>
        <taxon>Hemiptera</taxon>
        <taxon>Auchenorrhyncha</taxon>
        <taxon>Fulgoroidea</taxon>
        <taxon>Delphacidae</taxon>
        <taxon>Delphacinae</taxon>
        <taxon>Sogatella</taxon>
    </lineage>
</organism>
<dbReference type="EMBL" id="KX660699">
    <property type="protein sequence ID" value="AQM57038.1"/>
    <property type="molecule type" value="mRNA"/>
</dbReference>
<dbReference type="InterPro" id="IPR036396">
    <property type="entry name" value="Cyt_P450_sf"/>
</dbReference>
<feature type="binding site" description="axial binding residue" evidence="13">
    <location>
        <position position="459"/>
    </location>
    <ligand>
        <name>heme</name>
        <dbReference type="ChEBI" id="CHEBI:30413"/>
    </ligand>
    <ligandPart>
        <name>Fe</name>
        <dbReference type="ChEBI" id="CHEBI:18248"/>
    </ligandPart>
</feature>
<feature type="transmembrane region" description="Helical" evidence="16">
    <location>
        <begin position="6"/>
        <end position="22"/>
    </location>
</feature>
<keyword evidence="6 13" id="KW-0479">Metal-binding</keyword>
<evidence type="ECO:0000256" key="13">
    <source>
        <dbReference type="PIRSR" id="PIRSR602401-1"/>
    </source>
</evidence>
<evidence type="ECO:0000256" key="1">
    <source>
        <dbReference type="ARBA" id="ARBA00001971"/>
    </source>
</evidence>
<evidence type="ECO:0000256" key="9">
    <source>
        <dbReference type="ARBA" id="ARBA00023002"/>
    </source>
</evidence>
<comment type="similarity">
    <text evidence="4 14">Belongs to the cytochrome P450 family.</text>
</comment>
<dbReference type="InterPro" id="IPR017972">
    <property type="entry name" value="Cyt_P450_CS"/>
</dbReference>
<evidence type="ECO:0000256" key="3">
    <source>
        <dbReference type="ARBA" id="ARBA00004406"/>
    </source>
</evidence>
<dbReference type="InterPro" id="IPR050196">
    <property type="entry name" value="Cytochrome_P450_Monoox"/>
</dbReference>
<keyword evidence="5 13" id="KW-0349">Heme</keyword>
<keyword evidence="12 16" id="KW-0472">Membrane</keyword>
<dbReference type="GO" id="GO:0004497">
    <property type="term" value="F:monooxygenase activity"/>
    <property type="evidence" value="ECO:0007669"/>
    <property type="project" value="UniProtKB-KW"/>
</dbReference>
<evidence type="ECO:0000256" key="6">
    <source>
        <dbReference type="ARBA" id="ARBA00022723"/>
    </source>
</evidence>
<dbReference type="AlphaFoldDB" id="A0A1Q1NKX4"/>
<evidence type="ECO:0000256" key="5">
    <source>
        <dbReference type="ARBA" id="ARBA00022617"/>
    </source>
</evidence>
<dbReference type="GO" id="GO:0005789">
    <property type="term" value="C:endoplasmic reticulum membrane"/>
    <property type="evidence" value="ECO:0007669"/>
    <property type="project" value="UniProtKB-SubCell"/>
</dbReference>
<dbReference type="PRINTS" id="PR00463">
    <property type="entry name" value="EP450I"/>
</dbReference>
<evidence type="ECO:0000256" key="8">
    <source>
        <dbReference type="ARBA" id="ARBA00022848"/>
    </source>
</evidence>
<reference evidence="17" key="1">
    <citation type="journal article" date="2017" name="Insect Sci.">
        <title>Induction of P450 genes in Nilaparvata lugens and Sogatella furcifera by two neonicotinoid insecticides.</title>
        <authorList>
            <person name="Yang Y.X."/>
            <person name="Yu N."/>
            <person name="Zhang J.H."/>
            <person name="Zhang Y.X."/>
            <person name="Liu Z.W."/>
        </authorList>
    </citation>
    <scope>NUCLEOTIDE SEQUENCE</scope>
</reference>
<evidence type="ECO:0000256" key="14">
    <source>
        <dbReference type="RuleBase" id="RU000461"/>
    </source>
</evidence>
<keyword evidence="8" id="KW-0492">Microsome</keyword>
<dbReference type="PANTHER" id="PTHR24291:SF189">
    <property type="entry name" value="CYTOCHROME P450 4C3-RELATED"/>
    <property type="match status" value="1"/>
</dbReference>
<keyword evidence="7" id="KW-0256">Endoplasmic reticulum</keyword>
<dbReference type="PANTHER" id="PTHR24291">
    <property type="entry name" value="CYTOCHROME P450 FAMILY 4"/>
    <property type="match status" value="1"/>
</dbReference>
<keyword evidence="11 14" id="KW-0503">Monooxygenase</keyword>
<protein>
    <submittedName>
        <fullName evidence="17">Cytochrome P450 CYP4DJ1</fullName>
    </submittedName>
</protein>
<feature type="region of interest" description="Disordered" evidence="15">
    <location>
        <begin position="257"/>
        <end position="279"/>
    </location>
</feature>
<name>A0A1Q1NKX4_SOGFU</name>
<evidence type="ECO:0000256" key="15">
    <source>
        <dbReference type="SAM" id="MobiDB-lite"/>
    </source>
</evidence>
<evidence type="ECO:0000256" key="10">
    <source>
        <dbReference type="ARBA" id="ARBA00023004"/>
    </source>
</evidence>